<dbReference type="AlphaFoldDB" id="A0AAQ4LSY0"/>
<proteinExistence type="predicted"/>
<gene>
    <name evidence="1" type="ORF">QJU78_06825</name>
</gene>
<evidence type="ECO:0000313" key="2">
    <source>
        <dbReference type="Proteomes" id="UP001230466"/>
    </source>
</evidence>
<sequence length="57" mass="6768">MKCLQVTQLVSQSHERKLKFNEKCGVMVHLVICPQCRHFKQNCQQMSEIMKKFANEE</sequence>
<dbReference type="RefSeq" id="WP_211597660.1">
    <property type="nucleotide sequence ID" value="NZ_JAGRQI010000006.1"/>
</dbReference>
<dbReference type="EMBL" id="JASAYJ010000013">
    <property type="protein sequence ID" value="MDP8187480.1"/>
    <property type="molecule type" value="Genomic_DNA"/>
</dbReference>
<organism evidence="1 2">
    <name type="scientific">Pasteurella atlantica</name>
    <dbReference type="NCBI Taxonomy" id="2827233"/>
    <lineage>
        <taxon>Bacteria</taxon>
        <taxon>Pseudomonadati</taxon>
        <taxon>Pseudomonadota</taxon>
        <taxon>Gammaproteobacteria</taxon>
        <taxon>Pasteurellales</taxon>
        <taxon>Pasteurellaceae</taxon>
        <taxon>Pasteurella</taxon>
    </lineage>
</organism>
<name>A0AAQ4LSY0_9PAST</name>
<comment type="caution">
    <text evidence="1">The sequence shown here is derived from an EMBL/GenBank/DDBJ whole genome shotgun (WGS) entry which is preliminary data.</text>
</comment>
<dbReference type="Proteomes" id="UP001230466">
    <property type="component" value="Unassembled WGS sequence"/>
</dbReference>
<reference evidence="1" key="1">
    <citation type="journal article" date="2023" name="Front. Microbiol.">
        <title>Phylogeography and host specificity of Pasteurellaceae pathogenic to sea-farmed fish in the north-east Atlantic.</title>
        <authorList>
            <person name="Gulla S."/>
            <person name="Colquhoun D.J."/>
            <person name="Olsen A.B."/>
            <person name="Spilsberg B."/>
            <person name="Lagesen K."/>
            <person name="Aakesson C.P."/>
            <person name="Strom S."/>
            <person name="Manji F."/>
            <person name="Birkbeck T.H."/>
            <person name="Nilsen H.K."/>
        </authorList>
    </citation>
    <scope>NUCLEOTIDE SEQUENCE</scope>
    <source>
        <strain evidence="1">VIB1234</strain>
    </source>
</reference>
<evidence type="ECO:0000313" key="1">
    <source>
        <dbReference type="EMBL" id="MDP8187480.1"/>
    </source>
</evidence>
<protein>
    <submittedName>
        <fullName evidence="1">Zf-HC2 domain-containing protein</fullName>
    </submittedName>
</protein>
<accession>A0AAQ4LSY0</accession>